<reference evidence="4" key="1">
    <citation type="submission" date="2025-08" db="UniProtKB">
        <authorList>
            <consortium name="RefSeq"/>
        </authorList>
    </citation>
    <scope>IDENTIFICATION</scope>
</reference>
<sequence>MSPKYMYYHCKKSCQLCDSPPPNPEVKENCLDQHEKCPYWADNGKCGKNPKYMYTTCKKSCKVCDTPLPNPEVIEPCIDENTQCAT</sequence>
<feature type="disulfide bond" evidence="1">
    <location>
        <begin position="30"/>
        <end position="64"/>
    </location>
</feature>
<evidence type="ECO:0000313" key="3">
    <source>
        <dbReference type="Proteomes" id="UP000515154"/>
    </source>
</evidence>
<evidence type="ECO:0000313" key="4">
    <source>
        <dbReference type="RefSeq" id="XP_029649777.2"/>
    </source>
</evidence>
<dbReference type="Proteomes" id="UP000515154">
    <property type="component" value="Linkage group LG23"/>
</dbReference>
<dbReference type="InterPro" id="IPR003582">
    <property type="entry name" value="ShKT_dom"/>
</dbReference>
<organism evidence="3 4">
    <name type="scientific">Octopus sinensis</name>
    <name type="common">East Asian common octopus</name>
    <dbReference type="NCBI Taxonomy" id="2607531"/>
    <lineage>
        <taxon>Eukaryota</taxon>
        <taxon>Metazoa</taxon>
        <taxon>Spiralia</taxon>
        <taxon>Lophotrochozoa</taxon>
        <taxon>Mollusca</taxon>
        <taxon>Cephalopoda</taxon>
        <taxon>Coleoidea</taxon>
        <taxon>Octopodiformes</taxon>
        <taxon>Octopoda</taxon>
        <taxon>Incirrata</taxon>
        <taxon>Octopodidae</taxon>
        <taxon>Octopus</taxon>
    </lineage>
</organism>
<dbReference type="AlphaFoldDB" id="A0A6P7TJ71"/>
<proteinExistence type="predicted"/>
<evidence type="ECO:0000259" key="2">
    <source>
        <dbReference type="PROSITE" id="PS51670"/>
    </source>
</evidence>
<accession>A0A6P7TJ71</accession>
<protein>
    <submittedName>
        <fullName evidence="4">Tyrosinase-like protein tyr-3</fullName>
    </submittedName>
</protein>
<comment type="caution">
    <text evidence="1">Lacks conserved residue(s) required for the propagation of feature annotation.</text>
</comment>
<evidence type="ECO:0000256" key="1">
    <source>
        <dbReference type="PROSITE-ProRule" id="PRU01005"/>
    </source>
</evidence>
<keyword evidence="3" id="KW-1185">Reference proteome</keyword>
<dbReference type="KEGG" id="osn:115223403"/>
<keyword evidence="1" id="KW-1015">Disulfide bond</keyword>
<dbReference type="PROSITE" id="PS51670">
    <property type="entry name" value="SHKT"/>
    <property type="match status" value="1"/>
</dbReference>
<dbReference type="RefSeq" id="XP_029649777.2">
    <property type="nucleotide sequence ID" value="XM_029793917.2"/>
</dbReference>
<dbReference type="SMART" id="SM00254">
    <property type="entry name" value="ShKT"/>
    <property type="match status" value="1"/>
</dbReference>
<gene>
    <name evidence="4" type="primary">LOC115223403</name>
</gene>
<feature type="domain" description="ShKT" evidence="2">
    <location>
        <begin position="30"/>
        <end position="64"/>
    </location>
</feature>
<dbReference type="Pfam" id="PF01549">
    <property type="entry name" value="ShK"/>
    <property type="match status" value="1"/>
</dbReference>
<name>A0A6P7TJ71_9MOLL</name>